<dbReference type="Proteomes" id="UP000682782">
    <property type="component" value="Chromosome"/>
</dbReference>
<organism evidence="1 2">
    <name type="scientific">Aristaeella hokkaidonensis</name>
    <dbReference type="NCBI Taxonomy" id="3046382"/>
    <lineage>
        <taxon>Bacteria</taxon>
        <taxon>Bacillati</taxon>
        <taxon>Bacillota</taxon>
        <taxon>Clostridia</taxon>
        <taxon>Eubacteriales</taxon>
        <taxon>Aristaeellaceae</taxon>
        <taxon>Aristaeella</taxon>
    </lineage>
</organism>
<evidence type="ECO:0000313" key="1">
    <source>
        <dbReference type="EMBL" id="QUC66161.1"/>
    </source>
</evidence>
<dbReference type="EMBL" id="CP068393">
    <property type="protein sequence ID" value="QUC66161.1"/>
    <property type="molecule type" value="Genomic_DNA"/>
</dbReference>
<gene>
    <name evidence="1" type="ORF">JYE49_09795</name>
</gene>
<sequence>MKKAEDFRKAFGPATPGFETVVKKTIKDLRAQEIKPAVKEWRRWRRPVFAMAMALVLFVGFVAINGALNPFSRTDRIRSEEESLYTAQPITTVLSMGAGQEEGDGEGTESVLTEEESIRIRLDEEAPGMSAKLFPVNQAYENQGLRVEVVSGYMSGTECCFVISVQDLEGQYTDYEAYPWFECDMAGFSGYSTSVLYENEAEHKTVYMYMPNLSNPVPTEDRTIKVGIKTYHMSRDTVVDLLPMLEQYGKDVKTAEQPKRLQLSGLANKFPAKDMKFLDYTQPLDIPLLGDVCLSGIGWIDGQLHVQYHYKGEPTYKGGSVTFSDTWNVWEYSSADDPDYSPVQWDENLDGYTEWKEFIYDIKPEEADDLVLEASVSIMEKVLDGGWIIEFPLKTVCPDVLEMDPEIEERLNGFMTGWSTQDYDGMLTLCDPEWQANTEDARQALEDLTQSATLLENRYKKITGTAEDTLRTVTCATNIQRPGNKLHTSFQLDIEVKKAADGLWYINPESLRIWTVTEDIRVEPVETGPIEELDEDFGNMNLDEREEKLVFDAYAQAKVYTKDSIGYVLKEDGTAESVKTSTCMPFRDEIIIPERVRDYIVTAIGTRTFDGYDVKSLTLPDTVKTISKGAFSDCTNLVYFRIPDGVSSIEDEVFYDCVSMTDVIIPDSVTEIGSEAFYNCRSLTAAGIPERTVSIGSYAFLGCDGLTSITLPDTLEILGAYTFSRCNGLESVEIPGGVTSVEKGSFKDCTGLKAVRLKEGIAEIGEDAFSGCGALETVELPASLLTIGDRAFRECGSMKQLVLPDGLTFIGRAAFMNCTGLEEIVIPESVTTIELHAFRECTNLTCVVKDGSYAKDYCEGNGIPYVVK</sequence>
<evidence type="ECO:0000313" key="2">
    <source>
        <dbReference type="Proteomes" id="UP000682782"/>
    </source>
</evidence>
<keyword evidence="2" id="KW-1185">Reference proteome</keyword>
<accession>A0AC61N6M6</accession>
<proteinExistence type="predicted"/>
<name>A0AC61N6M6_9FIRM</name>
<protein>
    <submittedName>
        <fullName evidence="1">Leucine-rich repeat domain-containing protein</fullName>
    </submittedName>
</protein>
<reference evidence="1" key="1">
    <citation type="submission" date="2021-01" db="EMBL/GenBank/DDBJ databases">
        <title>Complete genome sequence of Clostridiales bacterium R-7.</title>
        <authorList>
            <person name="Mahoney-Kurpe S.C."/>
            <person name="Palevich N."/>
            <person name="Koike S."/>
            <person name="Moon C.D."/>
            <person name="Attwood G.T."/>
        </authorList>
    </citation>
    <scope>NUCLEOTIDE SEQUENCE</scope>
    <source>
        <strain evidence="1">R-7</strain>
    </source>
</reference>